<protein>
    <submittedName>
        <fullName evidence="3">Uncharacterized protein</fullName>
    </submittedName>
</protein>
<sequence>MSSSSLSSQAPASTLSPCAQTCFDATLNIICLACNYCTDVNFLAKMFSCVQGECQAAELDQAHQDIEVFCSTGCLAGVQLFLIRPILVSATGKVTASTPFLPSNSNADRFIRTSVASSSVLTSSSSGGPSTVTSSPNAASIHSSSGGTSFPTSSHTPAQTSQTTIHRNSPRTAVIVASVVTSIVVLTLAILLVRMRRRRLHTREQRVPQQFLESGSREHIARRPSTRKVHAPAGADPVQANPVQEAVSDEAQLKHAAPISSGGNTDNEGLIDLAVDTVAPNGAERPTPLNDPQEPALNEETVTLRLRRVEAQLEGIRRLEARFDALLAVGQESSPPSYSG</sequence>
<evidence type="ECO:0000256" key="2">
    <source>
        <dbReference type="SAM" id="Phobius"/>
    </source>
</evidence>
<keyword evidence="2" id="KW-1133">Transmembrane helix</keyword>
<feature type="region of interest" description="Disordered" evidence="1">
    <location>
        <begin position="210"/>
        <end position="249"/>
    </location>
</feature>
<feature type="transmembrane region" description="Helical" evidence="2">
    <location>
        <begin position="173"/>
        <end position="193"/>
    </location>
</feature>
<dbReference type="EMBL" id="JACAZH010000012">
    <property type="protein sequence ID" value="KAF7353542.1"/>
    <property type="molecule type" value="Genomic_DNA"/>
</dbReference>
<evidence type="ECO:0000256" key="1">
    <source>
        <dbReference type="SAM" id="MobiDB-lite"/>
    </source>
</evidence>
<reference evidence="3" key="1">
    <citation type="submission" date="2020-05" db="EMBL/GenBank/DDBJ databases">
        <title>Mycena genomes resolve the evolution of fungal bioluminescence.</title>
        <authorList>
            <person name="Tsai I.J."/>
        </authorList>
    </citation>
    <scope>NUCLEOTIDE SEQUENCE</scope>
    <source>
        <strain evidence="3">160909Yilan</strain>
    </source>
</reference>
<comment type="caution">
    <text evidence="3">The sequence shown here is derived from an EMBL/GenBank/DDBJ whole genome shotgun (WGS) entry which is preliminary data.</text>
</comment>
<gene>
    <name evidence="3" type="ORF">MSAN_01544000</name>
</gene>
<organism evidence="3 4">
    <name type="scientific">Mycena sanguinolenta</name>
    <dbReference type="NCBI Taxonomy" id="230812"/>
    <lineage>
        <taxon>Eukaryota</taxon>
        <taxon>Fungi</taxon>
        <taxon>Dikarya</taxon>
        <taxon>Basidiomycota</taxon>
        <taxon>Agaricomycotina</taxon>
        <taxon>Agaricomycetes</taxon>
        <taxon>Agaricomycetidae</taxon>
        <taxon>Agaricales</taxon>
        <taxon>Marasmiineae</taxon>
        <taxon>Mycenaceae</taxon>
        <taxon>Mycena</taxon>
    </lineage>
</organism>
<keyword evidence="2" id="KW-0812">Transmembrane</keyword>
<feature type="region of interest" description="Disordered" evidence="1">
    <location>
        <begin position="120"/>
        <end position="168"/>
    </location>
</feature>
<dbReference type="AlphaFoldDB" id="A0A8H6Y801"/>
<evidence type="ECO:0000313" key="4">
    <source>
        <dbReference type="Proteomes" id="UP000623467"/>
    </source>
</evidence>
<keyword evidence="2" id="KW-0472">Membrane</keyword>
<dbReference type="OrthoDB" id="3064800at2759"/>
<feature type="compositionally biased region" description="Polar residues" evidence="1">
    <location>
        <begin position="158"/>
        <end position="168"/>
    </location>
</feature>
<name>A0A8H6Y801_9AGAR</name>
<dbReference type="Proteomes" id="UP000623467">
    <property type="component" value="Unassembled WGS sequence"/>
</dbReference>
<accession>A0A8H6Y801</accession>
<evidence type="ECO:0000313" key="3">
    <source>
        <dbReference type="EMBL" id="KAF7353542.1"/>
    </source>
</evidence>
<keyword evidence="4" id="KW-1185">Reference proteome</keyword>
<feature type="compositionally biased region" description="Low complexity" evidence="1">
    <location>
        <begin position="120"/>
        <end position="157"/>
    </location>
</feature>
<proteinExistence type="predicted"/>